<dbReference type="InterPro" id="IPR024400">
    <property type="entry name" value="DUF2635"/>
</dbReference>
<protein>
    <submittedName>
        <fullName evidence="1">DUF2635 domain-containing protein</fullName>
    </submittedName>
</protein>
<accession>A0A9Q6K979</accession>
<dbReference type="RefSeq" id="WP_075294217.1">
    <property type="nucleotide sequence ID" value="NZ_CP018802.1"/>
</dbReference>
<evidence type="ECO:0000313" key="1">
    <source>
        <dbReference type="EMBL" id="QQF82117.1"/>
    </source>
</evidence>
<dbReference type="Proteomes" id="UP000595373">
    <property type="component" value="Chromosome"/>
</dbReference>
<dbReference type="EMBL" id="CP066558">
    <property type="protein sequence ID" value="QQF82117.1"/>
    <property type="molecule type" value="Genomic_DNA"/>
</dbReference>
<name>A0A9Q6K979_HISSO</name>
<dbReference type="OrthoDB" id="6434547at2"/>
<evidence type="ECO:0000313" key="2">
    <source>
        <dbReference type="Proteomes" id="UP000595373"/>
    </source>
</evidence>
<organism evidence="1 2">
    <name type="scientific">Histophilus somni</name>
    <name type="common">Haemophilus somnus</name>
    <dbReference type="NCBI Taxonomy" id="731"/>
    <lineage>
        <taxon>Bacteria</taxon>
        <taxon>Pseudomonadati</taxon>
        <taxon>Pseudomonadota</taxon>
        <taxon>Gammaproteobacteria</taxon>
        <taxon>Pasteurellales</taxon>
        <taxon>Pasteurellaceae</taxon>
        <taxon>Histophilus</taxon>
    </lineage>
</organism>
<reference evidence="1 2" key="1">
    <citation type="submission" date="2020-12" db="EMBL/GenBank/DDBJ databases">
        <title>ASc-MMNZ-VFA-070.</title>
        <authorList>
            <person name="Schryvers A."/>
            <person name="Mostafa Nazari M."/>
            <person name="Farshchi Andisi V."/>
            <person name="Timsit E."/>
            <person name="Walter Morck D."/>
        </authorList>
    </citation>
    <scope>NUCLEOTIDE SEQUENCE [LARGE SCALE GENOMIC DNA]</scope>
    <source>
        <strain evidence="1 2">ASc-MMNZ-VFA-070</strain>
    </source>
</reference>
<keyword evidence="2" id="KW-1185">Reference proteome</keyword>
<dbReference type="AlphaFoldDB" id="A0A9Q6K979"/>
<dbReference type="Pfam" id="PF10948">
    <property type="entry name" value="DUF2635"/>
    <property type="match status" value="1"/>
</dbReference>
<gene>
    <name evidence="1" type="ORF">JFL49_08675</name>
</gene>
<sequence>MLKVKAAKDVRVPYEDSPHRYIEQEVVEVDNSLYYQRRIADGDLIVVTDKVQQREIK</sequence>
<proteinExistence type="predicted"/>